<dbReference type="GO" id="GO:0005634">
    <property type="term" value="C:nucleus"/>
    <property type="evidence" value="ECO:0007669"/>
    <property type="project" value="TreeGrafter"/>
</dbReference>
<dbReference type="Proteomes" id="UP000321570">
    <property type="component" value="Unassembled WGS sequence"/>
</dbReference>
<keyword evidence="4" id="KW-0547">Nucleotide-binding</keyword>
<sequence length="99" mass="11282">MFSAIRELCFLYTLKHKNVVTLREICCKIDPSGNFHFGLVLEACVCSLEVLTENQIKIRFAHKKSIIQQIFQGLSFIHCKNVLHRDLKPGNILISPNGV</sequence>
<name>A0A564Y6A4_HYMDI</name>
<keyword evidence="3" id="KW-0808">Transferase</keyword>
<keyword evidence="9" id="KW-1185">Reference proteome</keyword>
<dbReference type="InterPro" id="IPR011009">
    <property type="entry name" value="Kinase-like_dom_sf"/>
</dbReference>
<evidence type="ECO:0000256" key="1">
    <source>
        <dbReference type="ARBA" id="ARBA00006485"/>
    </source>
</evidence>
<dbReference type="PROSITE" id="PS00108">
    <property type="entry name" value="PROTEIN_KINASE_ST"/>
    <property type="match status" value="1"/>
</dbReference>
<organism evidence="8 9">
    <name type="scientific">Hymenolepis diminuta</name>
    <name type="common">Rat tapeworm</name>
    <dbReference type="NCBI Taxonomy" id="6216"/>
    <lineage>
        <taxon>Eukaryota</taxon>
        <taxon>Metazoa</taxon>
        <taxon>Spiralia</taxon>
        <taxon>Lophotrochozoa</taxon>
        <taxon>Platyhelminthes</taxon>
        <taxon>Cestoda</taxon>
        <taxon>Eucestoda</taxon>
        <taxon>Cyclophyllidea</taxon>
        <taxon>Hymenolepididae</taxon>
        <taxon>Hymenolepis</taxon>
    </lineage>
</organism>
<reference evidence="8 9" key="1">
    <citation type="submission" date="2019-07" db="EMBL/GenBank/DDBJ databases">
        <authorList>
            <person name="Jastrzebski P J."/>
            <person name="Paukszto L."/>
            <person name="Jastrzebski P J."/>
        </authorList>
    </citation>
    <scope>NUCLEOTIDE SEQUENCE [LARGE SCALE GENOMIC DNA]</scope>
    <source>
        <strain evidence="8 9">WMS-il1</strain>
    </source>
</reference>
<dbReference type="PROSITE" id="PS50011">
    <property type="entry name" value="PROTEIN_KINASE_DOM"/>
    <property type="match status" value="1"/>
</dbReference>
<accession>A0A564Y6A4</accession>
<dbReference type="Pfam" id="PF00069">
    <property type="entry name" value="Pkinase"/>
    <property type="match status" value="1"/>
</dbReference>
<comment type="similarity">
    <text evidence="1">Belongs to the protein kinase superfamily. CMGC Ser/Thr protein kinase family. CDC2/CDKX subfamily.</text>
</comment>
<dbReference type="EMBL" id="CABIJS010000110">
    <property type="protein sequence ID" value="VUZ42835.1"/>
    <property type="molecule type" value="Genomic_DNA"/>
</dbReference>
<dbReference type="InterPro" id="IPR050108">
    <property type="entry name" value="CDK"/>
</dbReference>
<dbReference type="Gene3D" id="3.30.200.20">
    <property type="entry name" value="Phosphorylase Kinase, domain 1"/>
    <property type="match status" value="1"/>
</dbReference>
<dbReference type="GO" id="GO:0005524">
    <property type="term" value="F:ATP binding"/>
    <property type="evidence" value="ECO:0007669"/>
    <property type="project" value="UniProtKB-KW"/>
</dbReference>
<keyword evidence="5" id="KW-0418">Kinase</keyword>
<protein>
    <recommendedName>
        <fullName evidence="7">Protein kinase domain-containing protein</fullName>
    </recommendedName>
</protein>
<proteinExistence type="inferred from homology"/>
<dbReference type="InterPro" id="IPR008271">
    <property type="entry name" value="Ser/Thr_kinase_AS"/>
</dbReference>
<evidence type="ECO:0000313" key="9">
    <source>
        <dbReference type="Proteomes" id="UP000321570"/>
    </source>
</evidence>
<dbReference type="Gene3D" id="1.10.510.10">
    <property type="entry name" value="Transferase(Phosphotransferase) domain 1"/>
    <property type="match status" value="1"/>
</dbReference>
<dbReference type="AlphaFoldDB" id="A0A564Y6A4"/>
<evidence type="ECO:0000256" key="6">
    <source>
        <dbReference type="ARBA" id="ARBA00022840"/>
    </source>
</evidence>
<keyword evidence="6" id="KW-0067">ATP-binding</keyword>
<gene>
    <name evidence="8" type="ORF">WMSIL1_LOCUS3496</name>
</gene>
<evidence type="ECO:0000259" key="7">
    <source>
        <dbReference type="PROSITE" id="PS50011"/>
    </source>
</evidence>
<dbReference type="PANTHER" id="PTHR24056">
    <property type="entry name" value="CELL DIVISION PROTEIN KINASE"/>
    <property type="match status" value="1"/>
</dbReference>
<dbReference type="GO" id="GO:0004674">
    <property type="term" value="F:protein serine/threonine kinase activity"/>
    <property type="evidence" value="ECO:0007669"/>
    <property type="project" value="UniProtKB-KW"/>
</dbReference>
<feature type="non-terminal residue" evidence="8">
    <location>
        <position position="99"/>
    </location>
</feature>
<evidence type="ECO:0000256" key="3">
    <source>
        <dbReference type="ARBA" id="ARBA00022679"/>
    </source>
</evidence>
<feature type="domain" description="Protein kinase" evidence="7">
    <location>
        <begin position="1"/>
        <end position="99"/>
    </location>
</feature>
<evidence type="ECO:0000313" key="8">
    <source>
        <dbReference type="EMBL" id="VUZ42835.1"/>
    </source>
</evidence>
<dbReference type="InterPro" id="IPR000719">
    <property type="entry name" value="Prot_kinase_dom"/>
</dbReference>
<evidence type="ECO:0000256" key="2">
    <source>
        <dbReference type="ARBA" id="ARBA00022527"/>
    </source>
</evidence>
<keyword evidence="2" id="KW-0723">Serine/threonine-protein kinase</keyword>
<evidence type="ECO:0000256" key="5">
    <source>
        <dbReference type="ARBA" id="ARBA00022777"/>
    </source>
</evidence>
<dbReference type="SUPFAM" id="SSF56112">
    <property type="entry name" value="Protein kinase-like (PK-like)"/>
    <property type="match status" value="1"/>
</dbReference>
<evidence type="ECO:0000256" key="4">
    <source>
        <dbReference type="ARBA" id="ARBA00022741"/>
    </source>
</evidence>